<evidence type="ECO:0000313" key="5">
    <source>
        <dbReference type="EMBL" id="RVW13198.1"/>
    </source>
</evidence>
<dbReference type="InterPro" id="IPR041118">
    <property type="entry name" value="Rx_N"/>
</dbReference>
<accession>A0A438BQF4</accession>
<comment type="caution">
    <text evidence="5">The sequence shown here is derived from an EMBL/GenBank/DDBJ whole genome shotgun (WGS) entry which is preliminary data.</text>
</comment>
<dbReference type="Gene3D" id="1.20.5.4130">
    <property type="match status" value="1"/>
</dbReference>
<organism evidence="5 6">
    <name type="scientific">Vitis vinifera</name>
    <name type="common">Grape</name>
    <dbReference type="NCBI Taxonomy" id="29760"/>
    <lineage>
        <taxon>Eukaryota</taxon>
        <taxon>Viridiplantae</taxon>
        <taxon>Streptophyta</taxon>
        <taxon>Embryophyta</taxon>
        <taxon>Tracheophyta</taxon>
        <taxon>Spermatophyta</taxon>
        <taxon>Magnoliopsida</taxon>
        <taxon>eudicotyledons</taxon>
        <taxon>Gunneridae</taxon>
        <taxon>Pentapetalae</taxon>
        <taxon>rosids</taxon>
        <taxon>Vitales</taxon>
        <taxon>Vitaceae</taxon>
        <taxon>Viteae</taxon>
        <taxon>Vitis</taxon>
    </lineage>
</organism>
<name>A0A438BQF4_VITVI</name>
<evidence type="ECO:0000256" key="3">
    <source>
        <dbReference type="ARBA" id="ARBA00022821"/>
    </source>
</evidence>
<dbReference type="EMBL" id="QGNW01002662">
    <property type="protein sequence ID" value="RVW13198.1"/>
    <property type="molecule type" value="Genomic_DNA"/>
</dbReference>
<dbReference type="Pfam" id="PF18052">
    <property type="entry name" value="Rx_N"/>
    <property type="match status" value="1"/>
</dbReference>
<evidence type="ECO:0000256" key="1">
    <source>
        <dbReference type="ARBA" id="ARBA00022737"/>
    </source>
</evidence>
<dbReference type="Proteomes" id="UP000288805">
    <property type="component" value="Unassembled WGS sequence"/>
</dbReference>
<evidence type="ECO:0000313" key="6">
    <source>
        <dbReference type="Proteomes" id="UP000288805"/>
    </source>
</evidence>
<keyword evidence="2" id="KW-0547">Nucleotide-binding</keyword>
<evidence type="ECO:0000259" key="4">
    <source>
        <dbReference type="Pfam" id="PF18052"/>
    </source>
</evidence>
<reference evidence="5 6" key="1">
    <citation type="journal article" date="2018" name="PLoS Genet.">
        <title>Population sequencing reveals clonal diversity and ancestral inbreeding in the grapevine cultivar Chardonnay.</title>
        <authorList>
            <person name="Roach M.J."/>
            <person name="Johnson D.L."/>
            <person name="Bohlmann J."/>
            <person name="van Vuuren H.J."/>
            <person name="Jones S.J."/>
            <person name="Pretorius I.S."/>
            <person name="Schmidt S.A."/>
            <person name="Borneman A.R."/>
        </authorList>
    </citation>
    <scope>NUCLEOTIDE SEQUENCE [LARGE SCALE GENOMIC DNA]</scope>
    <source>
        <strain evidence="6">cv. Chardonnay</strain>
        <tissue evidence="5">Leaf</tissue>
    </source>
</reference>
<dbReference type="AlphaFoldDB" id="A0A438BQF4"/>
<dbReference type="CDD" id="cd14798">
    <property type="entry name" value="RX-CC_like"/>
    <property type="match status" value="1"/>
</dbReference>
<dbReference type="PANTHER" id="PTHR19338">
    <property type="entry name" value="TRANSLOCASE OF INNER MITOCHONDRIAL MEMBRANE 13 HOMOLOG"/>
    <property type="match status" value="1"/>
</dbReference>
<evidence type="ECO:0000256" key="2">
    <source>
        <dbReference type="ARBA" id="ARBA00022741"/>
    </source>
</evidence>
<sequence length="82" mass="9447">MAESAVSFAVERIGDTILQKAIFLKGVHEQVDRMQRELKRMQCFLKDADAKQQEDERVRNWVSEIRDVAYDAEDAIDALSSM</sequence>
<keyword evidence="3" id="KW-0611">Plant defense</keyword>
<gene>
    <name evidence="5" type="primary">VvCHDh000660_9</name>
    <name evidence="5" type="ORF">CK203_097761</name>
</gene>
<proteinExistence type="predicted"/>
<dbReference type="PANTHER" id="PTHR19338:SF66">
    <property type="entry name" value="NB-ARC DOMAIN-CONTAINING PROTEIN"/>
    <property type="match status" value="1"/>
</dbReference>
<dbReference type="InterPro" id="IPR038005">
    <property type="entry name" value="RX-like_CC"/>
</dbReference>
<dbReference type="GO" id="GO:0000166">
    <property type="term" value="F:nucleotide binding"/>
    <property type="evidence" value="ECO:0007669"/>
    <property type="project" value="UniProtKB-KW"/>
</dbReference>
<keyword evidence="1" id="KW-0677">Repeat</keyword>
<dbReference type="GO" id="GO:0006952">
    <property type="term" value="P:defense response"/>
    <property type="evidence" value="ECO:0007669"/>
    <property type="project" value="UniProtKB-KW"/>
</dbReference>
<protein>
    <submittedName>
        <fullName evidence="5">Putative disease resistance protein</fullName>
    </submittedName>
</protein>
<feature type="domain" description="Disease resistance N-terminal" evidence="4">
    <location>
        <begin position="5"/>
        <end position="78"/>
    </location>
</feature>